<evidence type="ECO:0000313" key="3">
    <source>
        <dbReference type="EMBL" id="MFD2204392.1"/>
    </source>
</evidence>
<dbReference type="Proteomes" id="UP001597294">
    <property type="component" value="Unassembled WGS sequence"/>
</dbReference>
<keyword evidence="1" id="KW-0732">Signal</keyword>
<evidence type="ECO:0000256" key="1">
    <source>
        <dbReference type="SAM" id="SignalP"/>
    </source>
</evidence>
<accession>A0ABW5BE79</accession>
<feature type="domain" description="DUF2846" evidence="2">
    <location>
        <begin position="38"/>
        <end position="116"/>
    </location>
</feature>
<protein>
    <submittedName>
        <fullName evidence="3">DUF2846 domain-containing protein</fullName>
    </submittedName>
</protein>
<dbReference type="Pfam" id="PF11008">
    <property type="entry name" value="DUF2846"/>
    <property type="match status" value="1"/>
</dbReference>
<dbReference type="PROSITE" id="PS51257">
    <property type="entry name" value="PROKAR_LIPOPROTEIN"/>
    <property type="match status" value="1"/>
</dbReference>
<organism evidence="3 4">
    <name type="scientific">Kiloniella antarctica</name>
    <dbReference type="NCBI Taxonomy" id="1550907"/>
    <lineage>
        <taxon>Bacteria</taxon>
        <taxon>Pseudomonadati</taxon>
        <taxon>Pseudomonadota</taxon>
        <taxon>Alphaproteobacteria</taxon>
        <taxon>Rhodospirillales</taxon>
        <taxon>Kiloniellaceae</taxon>
        <taxon>Kiloniella</taxon>
    </lineage>
</organism>
<comment type="caution">
    <text evidence="3">The sequence shown here is derived from an EMBL/GenBank/DDBJ whole genome shotgun (WGS) entry which is preliminary data.</text>
</comment>
<reference evidence="4" key="1">
    <citation type="journal article" date="2019" name="Int. J. Syst. Evol. Microbiol.">
        <title>The Global Catalogue of Microorganisms (GCM) 10K type strain sequencing project: providing services to taxonomists for standard genome sequencing and annotation.</title>
        <authorList>
            <consortium name="The Broad Institute Genomics Platform"/>
            <consortium name="The Broad Institute Genome Sequencing Center for Infectious Disease"/>
            <person name="Wu L."/>
            <person name="Ma J."/>
        </authorList>
    </citation>
    <scope>NUCLEOTIDE SEQUENCE [LARGE SCALE GENOMIC DNA]</scope>
    <source>
        <strain evidence="4">CGMCC 4.7192</strain>
    </source>
</reference>
<dbReference type="EMBL" id="JBHUII010000001">
    <property type="protein sequence ID" value="MFD2204392.1"/>
    <property type="molecule type" value="Genomic_DNA"/>
</dbReference>
<feature type="signal peptide" evidence="1">
    <location>
        <begin position="1"/>
        <end position="21"/>
    </location>
</feature>
<name>A0ABW5BE79_9PROT</name>
<dbReference type="RefSeq" id="WP_380247930.1">
    <property type="nucleotide sequence ID" value="NZ_JBHUII010000001.1"/>
</dbReference>
<sequence>MSTLKRAILVFILATTMVACGASKNARPITGSLPLASDNSARIYFYRSKVPFLAAIEPEFLVDGKSVGKAVMNQAIYRDARPGEYEISISSDLKNSISLSLSPGETRYIRAYGTTSVIRTYLSIDEVDAKQAMQDLKGQKLLVP</sequence>
<evidence type="ECO:0000313" key="4">
    <source>
        <dbReference type="Proteomes" id="UP001597294"/>
    </source>
</evidence>
<keyword evidence="4" id="KW-1185">Reference proteome</keyword>
<feature type="chain" id="PRO_5046126329" evidence="1">
    <location>
        <begin position="22"/>
        <end position="144"/>
    </location>
</feature>
<evidence type="ECO:0000259" key="2">
    <source>
        <dbReference type="Pfam" id="PF11008"/>
    </source>
</evidence>
<dbReference type="InterPro" id="IPR022548">
    <property type="entry name" value="DUF2846"/>
</dbReference>
<gene>
    <name evidence="3" type="ORF">ACFSKO_02150</name>
</gene>
<proteinExistence type="predicted"/>